<reference evidence="1" key="1">
    <citation type="submission" date="2022-06" db="EMBL/GenBank/DDBJ databases">
        <title>Phylogenomic reconstructions and comparative analyses of Kickxellomycotina fungi.</title>
        <authorList>
            <person name="Reynolds N.K."/>
            <person name="Stajich J.E."/>
            <person name="Barry K."/>
            <person name="Grigoriev I.V."/>
            <person name="Crous P."/>
            <person name="Smith M.E."/>
        </authorList>
    </citation>
    <scope>NUCLEOTIDE SEQUENCE</scope>
    <source>
        <strain evidence="1">RSA 2271</strain>
    </source>
</reference>
<keyword evidence="2" id="KW-1185">Reference proteome</keyword>
<evidence type="ECO:0000313" key="2">
    <source>
        <dbReference type="Proteomes" id="UP001145114"/>
    </source>
</evidence>
<dbReference type="Proteomes" id="UP001145114">
    <property type="component" value="Unassembled WGS sequence"/>
</dbReference>
<name>A0ACC1HRN1_9FUNG</name>
<accession>A0ACC1HRN1</accession>
<feature type="non-terminal residue" evidence="1">
    <location>
        <position position="1"/>
    </location>
</feature>
<comment type="caution">
    <text evidence="1">The sequence shown here is derived from an EMBL/GenBank/DDBJ whole genome shotgun (WGS) entry which is preliminary data.</text>
</comment>
<gene>
    <name evidence="1" type="primary">UTP20_2</name>
    <name evidence="1" type="ORF">EV182_002491</name>
</gene>
<protein>
    <submittedName>
        <fullName evidence="1">U3 snoRNP protein</fullName>
    </submittedName>
</protein>
<proteinExistence type="predicted"/>
<organism evidence="1 2">
    <name type="scientific">Spiromyces aspiralis</name>
    <dbReference type="NCBI Taxonomy" id="68401"/>
    <lineage>
        <taxon>Eukaryota</taxon>
        <taxon>Fungi</taxon>
        <taxon>Fungi incertae sedis</taxon>
        <taxon>Zoopagomycota</taxon>
        <taxon>Kickxellomycotina</taxon>
        <taxon>Kickxellomycetes</taxon>
        <taxon>Kickxellales</taxon>
        <taxon>Kickxellaceae</taxon>
        <taxon>Spiromyces</taxon>
    </lineage>
</organism>
<evidence type="ECO:0000313" key="1">
    <source>
        <dbReference type="EMBL" id="KAJ1679220.1"/>
    </source>
</evidence>
<dbReference type="EMBL" id="JAMZIH010000520">
    <property type="protein sequence ID" value="KAJ1679220.1"/>
    <property type="molecule type" value="Genomic_DNA"/>
</dbReference>
<sequence length="1110" mass="124236">AHDAGSGNEQDKSAVADGEQDEGGGNEDEADEEEGRDPVEQADTTHRANHIHTVVVRSLVPEIKKHIFTEDEDKLLARIPLILACTRLLTMLPERTLRLQLPGVLTTLCNLLRSRHLSTRDAARETLLKTISLLGHAYVGFIIKELRSSLQRGYQRHILGYTIHAILNSLQNEVAVGSLDYTLDPIVSILCDDMFGETAQEKEASEKTGKIKEAQSNRAVDAFSILAKIVDLRHLGQLLAPLRDLLRETEATKVTRKVDAVLQAISQGVNANTEFDVPVVLTFCHGLIYQYSNMTQKAKEEAEQLKKRKELKAKLRADMEETYKIVNAPTELLTSRNYLAMNAHRFVEFGLNLVSLALKKRHFDVHDPEQLSMLNPFVDVAGNCLFLRYDSIVVSSLRILTALVKMPLPAFKCGVPVMVKRVFKILQDVPNTQSPTVHACFRLLISILRSSTCKDYAEITPKQLTFLVDFLRPDLEAPDRQATIFGLIRTIMLKKLMADAIYDLADTIKELMVTAQSSHTRSLCRQTWLHFMMEYPLGERRIKAAIAFLVQNAANYEFESGRESAMEAMSDMMQKFTDELFLPNAAEPFFFTLVVVLSSDDSNRCRQVAATLTRVLLTRMDAPRLGAVTAALKKWSDEILRIEGAAMPELEGSGDGTSASAQQKRLQLALTSLQVYGLLAEALEDRCKKRVPDILGAVHSALQVSLQCWKRLEKNEAEKYTSHTIFADNVGADSGGYPVSTSPSRLNWEMAYFAMNAFSKLVKAYPAGLFGPKQSGIWWLVVNHLNHPHLWIRMTSSRLLGQYFAESNPDWITQASGDCPQVALEEDPATDTPKLPSFNGPPKHVLMTFASIRTIAAKLLVQLKGKVLSDELAAQIVKNLFFVGKCLYKLAKPGKSDSADHSSPGSGDNSDDDDNGNNNEVASGNAEQDQQETVKLDPAQSLSWLIRKVAGVAKLELDQERTRTTRRTACFRWFAALSTAVEADYLIGQLVTILSPMYRTVEDEQVYHGAKKTQNDELRELGRELMTLIQKKVGTSAYFVAHNEIRTKIDKVRQERREKRKLLAITDPELHANRKLKRNKAKAESKKRRCEGNIKSKIRVAVARNRDGEL</sequence>